<reference evidence="4" key="1">
    <citation type="submission" date="2018-05" db="EMBL/GenBank/DDBJ databases">
        <authorList>
            <person name="Lanie J.A."/>
            <person name="Ng W.-L."/>
            <person name="Kazmierczak K.M."/>
            <person name="Andrzejewski T.M."/>
            <person name="Davidsen T.M."/>
            <person name="Wayne K.J."/>
            <person name="Tettelin H."/>
            <person name="Glass J.I."/>
            <person name="Rusch D."/>
            <person name="Podicherti R."/>
            <person name="Tsui H.-C.T."/>
            <person name="Winkler M.E."/>
        </authorList>
    </citation>
    <scope>NUCLEOTIDE SEQUENCE</scope>
</reference>
<sequence>MSEEISTKETETPPETGELTTLLKQEFPDDVTDFHAHRDDETVVIERDALEAVCRFLRDDTRCSFEIMMDLTAVDRLEMNETPRFEMVYHFKSLTHARRLRLKVRLAEDDCKIASIHHLWKAVDWYERECFDMFGIVFEGHPDLRRILMYDEFEGHPLRKDYPIDKQQPLMELKEVEERHVYGRHA</sequence>
<feature type="domain" description="NADH:ubiquinone oxidoreductase 30kDa subunit" evidence="3">
    <location>
        <begin position="43"/>
        <end position="167"/>
    </location>
</feature>
<dbReference type="GO" id="GO:0016651">
    <property type="term" value="F:oxidoreductase activity, acting on NAD(P)H"/>
    <property type="evidence" value="ECO:0007669"/>
    <property type="project" value="InterPro"/>
</dbReference>
<dbReference type="InterPro" id="IPR037232">
    <property type="entry name" value="NADH_quin_OxRdtase_su_C/D-like"/>
</dbReference>
<dbReference type="Gene3D" id="3.30.460.80">
    <property type="entry name" value="NADH:ubiquinone oxidoreductase, 30kDa subunit"/>
    <property type="match status" value="1"/>
</dbReference>
<proteinExistence type="inferred from homology"/>
<dbReference type="EMBL" id="UINC01000846">
    <property type="protein sequence ID" value="SUZ62084.1"/>
    <property type="molecule type" value="Genomic_DNA"/>
</dbReference>
<dbReference type="InterPro" id="IPR010218">
    <property type="entry name" value="NADH_DH_suC"/>
</dbReference>
<keyword evidence="2" id="KW-0813">Transport</keyword>
<dbReference type="PANTHER" id="PTHR10884:SF14">
    <property type="entry name" value="NADH DEHYDROGENASE [UBIQUINONE] IRON-SULFUR PROTEIN 3, MITOCHONDRIAL"/>
    <property type="match status" value="1"/>
</dbReference>
<dbReference type="PROSITE" id="PS00542">
    <property type="entry name" value="COMPLEX1_30K"/>
    <property type="match status" value="1"/>
</dbReference>
<organism evidence="4">
    <name type="scientific">marine metagenome</name>
    <dbReference type="NCBI Taxonomy" id="408172"/>
    <lineage>
        <taxon>unclassified sequences</taxon>
        <taxon>metagenomes</taxon>
        <taxon>ecological metagenomes</taxon>
    </lineage>
</organism>
<dbReference type="InterPro" id="IPR001268">
    <property type="entry name" value="NADH_UbQ_OxRdtase_30kDa_su"/>
</dbReference>
<evidence type="ECO:0000259" key="3">
    <source>
        <dbReference type="Pfam" id="PF00329"/>
    </source>
</evidence>
<evidence type="ECO:0000256" key="2">
    <source>
        <dbReference type="ARBA" id="ARBA00022448"/>
    </source>
</evidence>
<gene>
    <name evidence="4" type="ORF">METZ01_LOCUS14938</name>
</gene>
<dbReference type="NCBIfam" id="TIGR01961">
    <property type="entry name" value="NuoC_fam"/>
    <property type="match status" value="1"/>
</dbReference>
<dbReference type="InterPro" id="IPR020396">
    <property type="entry name" value="NADH_UbQ_OxRdtase_CS"/>
</dbReference>
<dbReference type="GO" id="GO:0008137">
    <property type="term" value="F:NADH dehydrogenase (ubiquinone) activity"/>
    <property type="evidence" value="ECO:0007669"/>
    <property type="project" value="InterPro"/>
</dbReference>
<dbReference type="Pfam" id="PF00329">
    <property type="entry name" value="Complex1_30kDa"/>
    <property type="match status" value="1"/>
</dbReference>
<dbReference type="SUPFAM" id="SSF143243">
    <property type="entry name" value="Nqo5-like"/>
    <property type="match status" value="1"/>
</dbReference>
<evidence type="ECO:0000256" key="1">
    <source>
        <dbReference type="ARBA" id="ARBA00007569"/>
    </source>
</evidence>
<accession>A0A381P674</accession>
<comment type="similarity">
    <text evidence="1">Belongs to the complex I 30 kDa subunit family.</text>
</comment>
<name>A0A381P674_9ZZZZ</name>
<dbReference type="AlphaFoldDB" id="A0A381P674"/>
<dbReference type="PANTHER" id="PTHR10884">
    <property type="entry name" value="NADH DEHYDROGENASE UBIQUINONE IRON-SULFUR PROTEIN 3"/>
    <property type="match status" value="1"/>
</dbReference>
<protein>
    <recommendedName>
        <fullName evidence="3">NADH:ubiquinone oxidoreductase 30kDa subunit domain-containing protein</fullName>
    </recommendedName>
</protein>
<dbReference type="HAMAP" id="MF_01357">
    <property type="entry name" value="NDH1_NuoC"/>
    <property type="match status" value="1"/>
</dbReference>
<evidence type="ECO:0000313" key="4">
    <source>
        <dbReference type="EMBL" id="SUZ62084.1"/>
    </source>
</evidence>